<dbReference type="AlphaFoldDB" id="A0A0A9EGP2"/>
<sequence>MNRAVTCKNIETRPLHAWTIPHN</sequence>
<accession>A0A0A9EGP2</accession>
<dbReference type="EMBL" id="GBRH01198644">
    <property type="protein sequence ID" value="JAD99251.1"/>
    <property type="molecule type" value="Transcribed_RNA"/>
</dbReference>
<reference evidence="1" key="2">
    <citation type="journal article" date="2015" name="Data Brief">
        <title>Shoot transcriptome of the giant reed, Arundo donax.</title>
        <authorList>
            <person name="Barrero R.A."/>
            <person name="Guerrero F.D."/>
            <person name="Moolhuijzen P."/>
            <person name="Goolsby J.A."/>
            <person name="Tidwell J."/>
            <person name="Bellgard S.E."/>
            <person name="Bellgard M.I."/>
        </authorList>
    </citation>
    <scope>NUCLEOTIDE SEQUENCE</scope>
    <source>
        <tissue evidence="1">Shoot tissue taken approximately 20 cm above the soil surface</tissue>
    </source>
</reference>
<reference evidence="1" key="1">
    <citation type="submission" date="2014-09" db="EMBL/GenBank/DDBJ databases">
        <authorList>
            <person name="Magalhaes I.L.F."/>
            <person name="Oliveira U."/>
            <person name="Santos F.R."/>
            <person name="Vidigal T.H.D.A."/>
            <person name="Brescovit A.D."/>
            <person name="Santos A.J."/>
        </authorList>
    </citation>
    <scope>NUCLEOTIDE SEQUENCE</scope>
    <source>
        <tissue evidence="1">Shoot tissue taken approximately 20 cm above the soil surface</tissue>
    </source>
</reference>
<proteinExistence type="predicted"/>
<name>A0A0A9EGP2_ARUDO</name>
<organism evidence="1">
    <name type="scientific">Arundo donax</name>
    <name type="common">Giant reed</name>
    <name type="synonym">Donax arundinaceus</name>
    <dbReference type="NCBI Taxonomy" id="35708"/>
    <lineage>
        <taxon>Eukaryota</taxon>
        <taxon>Viridiplantae</taxon>
        <taxon>Streptophyta</taxon>
        <taxon>Embryophyta</taxon>
        <taxon>Tracheophyta</taxon>
        <taxon>Spermatophyta</taxon>
        <taxon>Magnoliopsida</taxon>
        <taxon>Liliopsida</taxon>
        <taxon>Poales</taxon>
        <taxon>Poaceae</taxon>
        <taxon>PACMAD clade</taxon>
        <taxon>Arundinoideae</taxon>
        <taxon>Arundineae</taxon>
        <taxon>Arundo</taxon>
    </lineage>
</organism>
<protein>
    <submittedName>
        <fullName evidence="1">Uncharacterized protein</fullName>
    </submittedName>
</protein>
<evidence type="ECO:0000313" key="1">
    <source>
        <dbReference type="EMBL" id="JAD99251.1"/>
    </source>
</evidence>